<keyword evidence="3 6" id="KW-1133">Transmembrane helix</keyword>
<gene>
    <name evidence="8" type="primary">Slc22a16</name>
</gene>
<feature type="transmembrane region" description="Helical" evidence="6">
    <location>
        <begin position="88"/>
        <end position="105"/>
    </location>
</feature>
<reference evidence="8" key="1">
    <citation type="submission" date="2025-08" db="UniProtKB">
        <authorList>
            <consortium name="RefSeq"/>
        </authorList>
    </citation>
    <scope>IDENTIFICATION</scope>
    <source>
        <tissue evidence="8">Liver</tissue>
    </source>
</reference>
<dbReference type="InterPro" id="IPR036259">
    <property type="entry name" value="MFS_trans_sf"/>
</dbReference>
<feature type="compositionally biased region" description="Basic and acidic residues" evidence="5">
    <location>
        <begin position="1"/>
        <end position="20"/>
    </location>
</feature>
<accession>A0ABM2W2B5</accession>
<dbReference type="RefSeq" id="XP_040584281.1">
    <property type="nucleotide sequence ID" value="XM_040728347.1"/>
</dbReference>
<dbReference type="Gene3D" id="1.20.1250.20">
    <property type="entry name" value="MFS general substrate transporter like domains"/>
    <property type="match status" value="2"/>
</dbReference>
<feature type="region of interest" description="Disordered" evidence="5">
    <location>
        <begin position="252"/>
        <end position="288"/>
    </location>
</feature>
<evidence type="ECO:0000256" key="2">
    <source>
        <dbReference type="ARBA" id="ARBA00022692"/>
    </source>
</evidence>
<feature type="transmembrane region" description="Helical" evidence="6">
    <location>
        <begin position="111"/>
        <end position="130"/>
    </location>
</feature>
<organism evidence="7 8">
    <name type="scientific">Mesocricetus auratus</name>
    <name type="common">Golden hamster</name>
    <dbReference type="NCBI Taxonomy" id="10036"/>
    <lineage>
        <taxon>Eukaryota</taxon>
        <taxon>Metazoa</taxon>
        <taxon>Chordata</taxon>
        <taxon>Craniata</taxon>
        <taxon>Vertebrata</taxon>
        <taxon>Euteleostomi</taxon>
        <taxon>Mammalia</taxon>
        <taxon>Eutheria</taxon>
        <taxon>Euarchontoglires</taxon>
        <taxon>Glires</taxon>
        <taxon>Rodentia</taxon>
        <taxon>Myomorpha</taxon>
        <taxon>Muroidea</taxon>
        <taxon>Cricetidae</taxon>
        <taxon>Cricetinae</taxon>
        <taxon>Mesocricetus</taxon>
    </lineage>
</organism>
<evidence type="ECO:0000313" key="8">
    <source>
        <dbReference type="RefSeq" id="XP_040584281.1"/>
    </source>
</evidence>
<feature type="transmembrane region" description="Helical" evidence="6">
    <location>
        <begin position="220"/>
        <end position="241"/>
    </location>
</feature>
<feature type="transmembrane region" description="Helical" evidence="6">
    <location>
        <begin position="164"/>
        <end position="184"/>
    </location>
</feature>
<protein>
    <submittedName>
        <fullName evidence="8">Solute carrier family 22 member 16</fullName>
    </submittedName>
</protein>
<keyword evidence="7" id="KW-1185">Reference proteome</keyword>
<dbReference type="Pfam" id="PF00083">
    <property type="entry name" value="Sugar_tr"/>
    <property type="match status" value="1"/>
</dbReference>
<keyword evidence="2 6" id="KW-0812">Transmembrane</keyword>
<dbReference type="InterPro" id="IPR005828">
    <property type="entry name" value="MFS_sugar_transport-like"/>
</dbReference>
<evidence type="ECO:0000256" key="5">
    <source>
        <dbReference type="SAM" id="MobiDB-lite"/>
    </source>
</evidence>
<proteinExistence type="predicted"/>
<sequence>MACRREETALEAGSDKDGREIGGGLRSRQEEARWWRQLRTQAGEETQPTLRLGLPTSVKAASGSLVVAIVHVIEFIGRKSRAWASMHLHTFVTAGVMLVALVSYLGNTWWLYQLILCTLTVPFILCCWMLPETPLWLLSEGRYKEAQGVIDTMAFKSHMNLKRVVVLVVKTAIESTFAFIYIYMAELYPTIVRCWAVGSSNMVSRVASILIPLTGKFTRVWTILPQILFGILAMLSGLLSLKLPETGNKPLTSTWGATGQRVPENKDGLGEAPPETEKDGPGRAPPTAEPAAIRAFIETAIRLSVIEAINSISLPGSLLIPPSATPTTVRYPMGDGRVLWTAQRGNRCLVLAGTFWKPDLPPLFTTQTDQLEKLQAGGELKCLEAGQRRAMVNEPSLAGWAEM</sequence>
<dbReference type="PANTHER" id="PTHR24064">
    <property type="entry name" value="SOLUTE CARRIER FAMILY 22 MEMBER"/>
    <property type="match status" value="1"/>
</dbReference>
<evidence type="ECO:0000256" key="3">
    <source>
        <dbReference type="ARBA" id="ARBA00022989"/>
    </source>
</evidence>
<feature type="compositionally biased region" description="Basic and acidic residues" evidence="5">
    <location>
        <begin position="263"/>
        <end position="281"/>
    </location>
</feature>
<dbReference type="SUPFAM" id="SSF103473">
    <property type="entry name" value="MFS general substrate transporter"/>
    <property type="match status" value="1"/>
</dbReference>
<keyword evidence="4 6" id="KW-0472">Membrane</keyword>
<evidence type="ECO:0000256" key="6">
    <source>
        <dbReference type="SAM" id="Phobius"/>
    </source>
</evidence>
<dbReference type="GeneID" id="101832454"/>
<feature type="region of interest" description="Disordered" evidence="5">
    <location>
        <begin position="1"/>
        <end position="25"/>
    </location>
</feature>
<evidence type="ECO:0000256" key="4">
    <source>
        <dbReference type="ARBA" id="ARBA00023136"/>
    </source>
</evidence>
<evidence type="ECO:0000256" key="1">
    <source>
        <dbReference type="ARBA" id="ARBA00004141"/>
    </source>
</evidence>
<name>A0ABM2W2B5_MESAU</name>
<comment type="subcellular location">
    <subcellularLocation>
        <location evidence="1">Membrane</location>
        <topology evidence="1">Multi-pass membrane protein</topology>
    </subcellularLocation>
</comment>
<dbReference type="Proteomes" id="UP000886700">
    <property type="component" value="Unplaced"/>
</dbReference>
<evidence type="ECO:0000313" key="7">
    <source>
        <dbReference type="Proteomes" id="UP000886700"/>
    </source>
</evidence>